<dbReference type="Proteomes" id="UP001138757">
    <property type="component" value="Unassembled WGS sequence"/>
</dbReference>
<dbReference type="RefSeq" id="WP_214625088.1">
    <property type="nucleotide sequence ID" value="NZ_JAHGAW010000013.1"/>
</dbReference>
<accession>A0A9X1DFD5</accession>
<keyword evidence="2" id="KW-1185">Reference proteome</keyword>
<evidence type="ECO:0000313" key="2">
    <source>
        <dbReference type="Proteomes" id="UP001138757"/>
    </source>
</evidence>
<evidence type="ECO:0000313" key="1">
    <source>
        <dbReference type="EMBL" id="MBT2188828.1"/>
    </source>
</evidence>
<comment type="caution">
    <text evidence="1">The sequence shown here is derived from an EMBL/GenBank/DDBJ whole genome shotgun (WGS) entry which is preliminary data.</text>
</comment>
<sequence length="134" mass="14732">MTSPTNQPLAHRRFKLLRRPPESIRPASPRPQRRDCQGQLLAALDGLTGETGAVEQATLRPWCSATFVGAQHHIMLRITGENAAQQAETLSTSLGEADFKLRGHIVADLAVDEVRPEENGDVTITLVVLTIEDW</sequence>
<organism evidence="1 2">
    <name type="scientific">Sphingobium nicotianae</name>
    <dbReference type="NCBI Taxonomy" id="2782607"/>
    <lineage>
        <taxon>Bacteria</taxon>
        <taxon>Pseudomonadati</taxon>
        <taxon>Pseudomonadota</taxon>
        <taxon>Alphaproteobacteria</taxon>
        <taxon>Sphingomonadales</taxon>
        <taxon>Sphingomonadaceae</taxon>
        <taxon>Sphingobium</taxon>
    </lineage>
</organism>
<name>A0A9X1DFD5_9SPHN</name>
<protein>
    <submittedName>
        <fullName evidence="1">Uncharacterized protein</fullName>
    </submittedName>
</protein>
<dbReference type="AlphaFoldDB" id="A0A9X1DFD5"/>
<reference evidence="1" key="1">
    <citation type="submission" date="2021-05" db="EMBL/GenBank/DDBJ databases">
        <title>Genome of Sphingobium sp. strain.</title>
        <authorList>
            <person name="Fan R."/>
        </authorList>
    </citation>
    <scope>NUCLEOTIDE SEQUENCE</scope>
    <source>
        <strain evidence="1">H33</strain>
    </source>
</reference>
<proteinExistence type="predicted"/>
<gene>
    <name evidence="1" type="ORF">KK488_17930</name>
</gene>
<dbReference type="EMBL" id="JAHGAW010000013">
    <property type="protein sequence ID" value="MBT2188828.1"/>
    <property type="molecule type" value="Genomic_DNA"/>
</dbReference>